<evidence type="ECO:0000313" key="2">
    <source>
        <dbReference type="Proteomes" id="UP000011083"/>
    </source>
</evidence>
<accession>L8GSG7</accession>
<dbReference type="KEGG" id="acan:ACA1_214900"/>
<sequence length="186" mass="20126">MSSTDHPITVRVRTTLYFWHQGTEAAGGAMTQFWEGVLVDKQAAAAGLAPDLDDAGLQAALLDYVMRHERNTNQLLYNGEWDGSLYKILEVAAAPLHPDDADAKGLKVSQGEWRPAVEGTNATALAATERLQALESVAGWRSAYHGRFDFGAKSSITADLHEPRLLPVNQSQVFAITMGSVVGNAY</sequence>
<keyword evidence="2" id="KW-1185">Reference proteome</keyword>
<organism evidence="1 2">
    <name type="scientific">Acanthamoeba castellanii (strain ATCC 30010 / Neff)</name>
    <dbReference type="NCBI Taxonomy" id="1257118"/>
    <lineage>
        <taxon>Eukaryota</taxon>
        <taxon>Amoebozoa</taxon>
        <taxon>Discosea</taxon>
        <taxon>Longamoebia</taxon>
        <taxon>Centramoebida</taxon>
        <taxon>Acanthamoebidae</taxon>
        <taxon>Acanthamoeba</taxon>
    </lineage>
</organism>
<dbReference type="AlphaFoldDB" id="L8GSG7"/>
<name>L8GSG7_ACACF</name>
<dbReference type="EMBL" id="KB008036">
    <property type="protein sequence ID" value="ELR15061.1"/>
    <property type="molecule type" value="Genomic_DNA"/>
</dbReference>
<dbReference type="VEuPathDB" id="AmoebaDB:ACA1_214900"/>
<evidence type="ECO:0000313" key="1">
    <source>
        <dbReference type="EMBL" id="ELR15061.1"/>
    </source>
</evidence>
<reference evidence="1 2" key="1">
    <citation type="journal article" date="2013" name="Genome Biol.">
        <title>Genome of Acanthamoeba castellanii highlights extensive lateral gene transfer and early evolution of tyrosine kinase signaling.</title>
        <authorList>
            <person name="Clarke M."/>
            <person name="Lohan A.J."/>
            <person name="Liu B."/>
            <person name="Lagkouvardos I."/>
            <person name="Roy S."/>
            <person name="Zafar N."/>
            <person name="Bertelli C."/>
            <person name="Schilde C."/>
            <person name="Kianianmomeni A."/>
            <person name="Burglin T.R."/>
            <person name="Frech C."/>
            <person name="Turcotte B."/>
            <person name="Kopec K.O."/>
            <person name="Synnott J.M."/>
            <person name="Choo C."/>
            <person name="Paponov I."/>
            <person name="Finkler A."/>
            <person name="Soon Heng Tan C."/>
            <person name="Hutchins A.P."/>
            <person name="Weinmeier T."/>
            <person name="Rattei T."/>
            <person name="Chu J.S."/>
            <person name="Gimenez G."/>
            <person name="Irimia M."/>
            <person name="Rigden D.J."/>
            <person name="Fitzpatrick D.A."/>
            <person name="Lorenzo-Morales J."/>
            <person name="Bateman A."/>
            <person name="Chiu C.H."/>
            <person name="Tang P."/>
            <person name="Hegemann P."/>
            <person name="Fromm H."/>
            <person name="Raoult D."/>
            <person name="Greub G."/>
            <person name="Miranda-Saavedra D."/>
            <person name="Chen N."/>
            <person name="Nash P."/>
            <person name="Ginger M.L."/>
            <person name="Horn M."/>
            <person name="Schaap P."/>
            <person name="Caler L."/>
            <person name="Loftus B."/>
        </authorList>
    </citation>
    <scope>NUCLEOTIDE SEQUENCE [LARGE SCALE GENOMIC DNA]</scope>
    <source>
        <strain evidence="1 2">Neff</strain>
    </source>
</reference>
<dbReference type="RefSeq" id="XP_004337074.1">
    <property type="nucleotide sequence ID" value="XM_004337026.1"/>
</dbReference>
<proteinExistence type="predicted"/>
<dbReference type="GeneID" id="14915758"/>
<dbReference type="Proteomes" id="UP000011083">
    <property type="component" value="Unassembled WGS sequence"/>
</dbReference>
<gene>
    <name evidence="1" type="ORF">ACA1_214900</name>
</gene>
<protein>
    <submittedName>
        <fullName evidence="1">Uncharacterized protein</fullName>
    </submittedName>
</protein>